<dbReference type="GO" id="GO:0005524">
    <property type="term" value="F:ATP binding"/>
    <property type="evidence" value="ECO:0007669"/>
    <property type="project" value="UniProtKB-UniRule"/>
</dbReference>
<dbReference type="eggNOG" id="COG1947">
    <property type="taxonomic scope" value="Bacteria"/>
</dbReference>
<feature type="domain" description="GHMP kinase C-terminal" evidence="11">
    <location>
        <begin position="202"/>
        <end position="260"/>
    </location>
</feature>
<dbReference type="Proteomes" id="UP000007239">
    <property type="component" value="Chromosome"/>
</dbReference>
<dbReference type="KEGG" id="txy:Thexy_0159"/>
<evidence type="ECO:0000259" key="11">
    <source>
        <dbReference type="Pfam" id="PF08544"/>
    </source>
</evidence>
<keyword evidence="4 9" id="KW-0808">Transferase</keyword>
<dbReference type="InterPro" id="IPR036554">
    <property type="entry name" value="GHMP_kinase_C_sf"/>
</dbReference>
<evidence type="ECO:0000256" key="3">
    <source>
        <dbReference type="ARBA" id="ARBA00017473"/>
    </source>
</evidence>
<dbReference type="Gene3D" id="3.30.70.890">
    <property type="entry name" value="GHMP kinase, C-terminal domain"/>
    <property type="match status" value="1"/>
</dbReference>
<dbReference type="SUPFAM" id="SSF55060">
    <property type="entry name" value="GHMP Kinase, C-terminal domain"/>
    <property type="match status" value="1"/>
</dbReference>
<evidence type="ECO:0000259" key="10">
    <source>
        <dbReference type="Pfam" id="PF00288"/>
    </source>
</evidence>
<dbReference type="STRING" id="858215.Thexy_0159"/>
<dbReference type="InterPro" id="IPR006204">
    <property type="entry name" value="GHMP_kinase_N_dom"/>
</dbReference>
<dbReference type="InterPro" id="IPR014721">
    <property type="entry name" value="Ribsml_uS5_D2-typ_fold_subgr"/>
</dbReference>
<dbReference type="Pfam" id="PF00288">
    <property type="entry name" value="GHMP_kinases_N"/>
    <property type="match status" value="1"/>
</dbReference>
<keyword evidence="7 9" id="KW-0067">ATP-binding</keyword>
<evidence type="ECO:0000256" key="8">
    <source>
        <dbReference type="ARBA" id="ARBA00032554"/>
    </source>
</evidence>
<dbReference type="NCBIfam" id="TIGR00154">
    <property type="entry name" value="ispE"/>
    <property type="match status" value="1"/>
</dbReference>
<gene>
    <name evidence="9" type="primary">ispE</name>
    <name evidence="12" type="ordered locus">Thexy_0159</name>
</gene>
<evidence type="ECO:0000313" key="12">
    <source>
        <dbReference type="EMBL" id="AEF16219.1"/>
    </source>
</evidence>
<dbReference type="NCBIfam" id="NF011202">
    <property type="entry name" value="PRK14608.1"/>
    <property type="match status" value="1"/>
</dbReference>
<dbReference type="GO" id="GO:0019288">
    <property type="term" value="P:isopentenyl diphosphate biosynthetic process, methylerythritol 4-phosphate pathway"/>
    <property type="evidence" value="ECO:0007669"/>
    <property type="project" value="UniProtKB-UniRule"/>
</dbReference>
<dbReference type="SUPFAM" id="SSF54211">
    <property type="entry name" value="Ribosomal protein S5 domain 2-like"/>
    <property type="match status" value="1"/>
</dbReference>
<keyword evidence="5 9" id="KW-0547">Nucleotide-binding</keyword>
<dbReference type="GO" id="GO:0016114">
    <property type="term" value="P:terpenoid biosynthetic process"/>
    <property type="evidence" value="ECO:0007669"/>
    <property type="project" value="UniProtKB-UniRule"/>
</dbReference>
<dbReference type="HAMAP" id="MF_00061">
    <property type="entry name" value="IspE"/>
    <property type="match status" value="1"/>
</dbReference>
<dbReference type="EC" id="2.7.1.148" evidence="2 9"/>
<comment type="similarity">
    <text evidence="1 9">Belongs to the GHMP kinase family. IspE subfamily.</text>
</comment>
<dbReference type="AlphaFoldDB" id="F6BFE1"/>
<dbReference type="PANTHER" id="PTHR43527:SF2">
    <property type="entry name" value="4-DIPHOSPHOCYTIDYL-2-C-METHYL-D-ERYTHRITOL KINASE, CHLOROPLASTIC"/>
    <property type="match status" value="1"/>
</dbReference>
<evidence type="ECO:0000256" key="6">
    <source>
        <dbReference type="ARBA" id="ARBA00022777"/>
    </source>
</evidence>
<evidence type="ECO:0000256" key="9">
    <source>
        <dbReference type="HAMAP-Rule" id="MF_00061"/>
    </source>
</evidence>
<evidence type="ECO:0000313" key="13">
    <source>
        <dbReference type="Proteomes" id="UP000007239"/>
    </source>
</evidence>
<organism evidence="12 13">
    <name type="scientific">Thermoanaerobacterium xylanolyticum (strain ATCC 49914 / DSM 7097 / LX-11)</name>
    <dbReference type="NCBI Taxonomy" id="858215"/>
    <lineage>
        <taxon>Bacteria</taxon>
        <taxon>Bacillati</taxon>
        <taxon>Bacillota</taxon>
        <taxon>Clostridia</taxon>
        <taxon>Thermoanaerobacterales</taxon>
        <taxon>Thermoanaerobacteraceae</taxon>
        <taxon>Thermoanaerobacterium</taxon>
    </lineage>
</organism>
<dbReference type="InterPro" id="IPR004424">
    <property type="entry name" value="IspE"/>
</dbReference>
<keyword evidence="13" id="KW-1185">Reference proteome</keyword>
<dbReference type="GO" id="GO:0050515">
    <property type="term" value="F:4-(cytidine 5'-diphospho)-2-C-methyl-D-erythritol kinase activity"/>
    <property type="evidence" value="ECO:0007669"/>
    <property type="project" value="UniProtKB-UniRule"/>
</dbReference>
<dbReference type="EMBL" id="CP002739">
    <property type="protein sequence ID" value="AEF16219.1"/>
    <property type="molecule type" value="Genomic_DNA"/>
</dbReference>
<feature type="domain" description="GHMP kinase N-terminal" evidence="10">
    <location>
        <begin position="65"/>
        <end position="142"/>
    </location>
</feature>
<evidence type="ECO:0000256" key="2">
    <source>
        <dbReference type="ARBA" id="ARBA00012052"/>
    </source>
</evidence>
<dbReference type="InterPro" id="IPR013750">
    <property type="entry name" value="GHMP_kinase_C_dom"/>
</dbReference>
<feature type="active site" evidence="9">
    <location>
        <position position="11"/>
    </location>
</feature>
<comment type="function">
    <text evidence="9">Catalyzes the phosphorylation of the position 2 hydroxy group of 4-diphosphocytidyl-2C-methyl-D-erythritol.</text>
</comment>
<keyword evidence="6 9" id="KW-0418">Kinase</keyword>
<dbReference type="Gene3D" id="3.30.230.10">
    <property type="match status" value="1"/>
</dbReference>
<dbReference type="RefSeq" id="WP_013786980.1">
    <property type="nucleotide sequence ID" value="NC_015555.1"/>
</dbReference>
<protein>
    <recommendedName>
        <fullName evidence="3 9">4-diphosphocytidyl-2-C-methyl-D-erythritol kinase</fullName>
        <shortName evidence="9">CMK</shortName>
        <ecNumber evidence="2 9">2.7.1.148</ecNumber>
    </recommendedName>
    <alternativeName>
        <fullName evidence="8 9">4-(cytidine-5'-diphospho)-2-C-methyl-D-erythritol kinase</fullName>
    </alternativeName>
</protein>
<evidence type="ECO:0000256" key="7">
    <source>
        <dbReference type="ARBA" id="ARBA00022840"/>
    </source>
</evidence>
<dbReference type="Pfam" id="PF08544">
    <property type="entry name" value="GHMP_kinases_C"/>
    <property type="match status" value="1"/>
</dbReference>
<reference evidence="12" key="1">
    <citation type="submission" date="2011-05" db="EMBL/GenBank/DDBJ databases">
        <title>Complete sequence of Thermoanaerobacterium xylanolyticum LX-11.</title>
        <authorList>
            <consortium name="US DOE Joint Genome Institute"/>
            <person name="Lucas S."/>
            <person name="Han J."/>
            <person name="Lapidus A."/>
            <person name="Cheng J.-F."/>
            <person name="Goodwin L."/>
            <person name="Pitluck S."/>
            <person name="Peters L."/>
            <person name="Mikhailova N."/>
            <person name="Lu M."/>
            <person name="Han C."/>
            <person name="Tapia R."/>
            <person name="Land M."/>
            <person name="Hauser L."/>
            <person name="Kyrpides N."/>
            <person name="Ivanova N."/>
            <person name="Pagani I."/>
            <person name="Hemme C."/>
            <person name="Woyke T."/>
        </authorList>
    </citation>
    <scope>NUCLEOTIDE SEQUENCE</scope>
    <source>
        <strain evidence="12">LX-11</strain>
    </source>
</reference>
<comment type="catalytic activity">
    <reaction evidence="9">
        <text>4-CDP-2-C-methyl-D-erythritol + ATP = 4-CDP-2-C-methyl-D-erythritol 2-phosphate + ADP + H(+)</text>
        <dbReference type="Rhea" id="RHEA:18437"/>
        <dbReference type="ChEBI" id="CHEBI:15378"/>
        <dbReference type="ChEBI" id="CHEBI:30616"/>
        <dbReference type="ChEBI" id="CHEBI:57823"/>
        <dbReference type="ChEBI" id="CHEBI:57919"/>
        <dbReference type="ChEBI" id="CHEBI:456216"/>
        <dbReference type="EC" id="2.7.1.148"/>
    </reaction>
</comment>
<dbReference type="HOGENOM" id="CLU_053057_3_0_9"/>
<proteinExistence type="inferred from homology"/>
<accession>F6BFE1</accession>
<keyword evidence="9" id="KW-0414">Isoprene biosynthesis</keyword>
<sequence length="288" mass="31537">MDKLKAKSYAKINLALDVKGKRDDGYHFVEMVLQSIDLYDKLEFEMCDDIFLECDRKDIPTDRSNLIIKAADLLKREFGGYGVHIRLEKNIPIAAGLAGGSSNAAATLVALNKLWNLNIKLSVLKDLAVSLGADVPFCIDGGTKVASGIGDVLQDLHTPNLKLLIVKPHISVSTKDVYTEYDNLSFIENNYTKNMVDAINSGSIMNICMSLGNDLERITIKKYPIIGDIKKTMVERGALGTLMSGSGPTVFGVFDDSAKLGVAYDSFVADGFYAYISNTIDKGIELYE</sequence>
<feature type="active site" evidence="9">
    <location>
        <position position="134"/>
    </location>
</feature>
<comment type="pathway">
    <text evidence="9">Isoprenoid biosynthesis; isopentenyl diphosphate biosynthesis via DXP pathway; isopentenyl diphosphate from 1-deoxy-D-xylulose 5-phosphate: step 3/6.</text>
</comment>
<dbReference type="PIRSF" id="PIRSF010376">
    <property type="entry name" value="IspE"/>
    <property type="match status" value="1"/>
</dbReference>
<evidence type="ECO:0000256" key="4">
    <source>
        <dbReference type="ARBA" id="ARBA00022679"/>
    </source>
</evidence>
<dbReference type="UniPathway" id="UPA00056">
    <property type="reaction ID" value="UER00094"/>
</dbReference>
<dbReference type="InterPro" id="IPR020568">
    <property type="entry name" value="Ribosomal_Su5_D2-typ_SF"/>
</dbReference>
<feature type="binding site" evidence="9">
    <location>
        <begin position="92"/>
        <end position="102"/>
    </location>
    <ligand>
        <name>ATP</name>
        <dbReference type="ChEBI" id="CHEBI:30616"/>
    </ligand>
</feature>
<evidence type="ECO:0000256" key="1">
    <source>
        <dbReference type="ARBA" id="ARBA00009684"/>
    </source>
</evidence>
<name>F6BFE1_THEXL</name>
<evidence type="ECO:0000256" key="5">
    <source>
        <dbReference type="ARBA" id="ARBA00022741"/>
    </source>
</evidence>
<dbReference type="PANTHER" id="PTHR43527">
    <property type="entry name" value="4-DIPHOSPHOCYTIDYL-2-C-METHYL-D-ERYTHRITOL KINASE, CHLOROPLASTIC"/>
    <property type="match status" value="1"/>
</dbReference>